<gene>
    <name evidence="1" type="ORF">G3I29_20425</name>
</gene>
<organism evidence="1 2">
    <name type="scientific">Streptomyces halstedii</name>
    <dbReference type="NCBI Taxonomy" id="1944"/>
    <lineage>
        <taxon>Bacteria</taxon>
        <taxon>Bacillati</taxon>
        <taxon>Actinomycetota</taxon>
        <taxon>Actinomycetes</taxon>
        <taxon>Kitasatosporales</taxon>
        <taxon>Streptomycetaceae</taxon>
        <taxon>Streptomyces</taxon>
    </lineage>
</organism>
<dbReference type="RefSeq" id="WP_164346602.1">
    <property type="nucleotide sequence ID" value="NZ_JAAGLQ010000440.1"/>
</dbReference>
<reference evidence="1 2" key="1">
    <citation type="submission" date="2020-01" db="EMBL/GenBank/DDBJ databases">
        <title>Insect and environment-associated Actinomycetes.</title>
        <authorList>
            <person name="Currrie C."/>
            <person name="Chevrette M."/>
            <person name="Carlson C."/>
            <person name="Stubbendieck R."/>
            <person name="Wendt-Pienkowski E."/>
        </authorList>
    </citation>
    <scope>NUCLEOTIDE SEQUENCE [LARGE SCALE GENOMIC DNA]</scope>
    <source>
        <strain evidence="1 2">SID11342</strain>
    </source>
</reference>
<evidence type="ECO:0000313" key="1">
    <source>
        <dbReference type="EMBL" id="NEA17829.1"/>
    </source>
</evidence>
<protein>
    <submittedName>
        <fullName evidence="1">Uncharacterized protein</fullName>
    </submittedName>
</protein>
<dbReference type="Pfam" id="PF19730">
    <property type="entry name" value="DUF6221"/>
    <property type="match status" value="1"/>
</dbReference>
<name>A0A6N9U589_STRHA</name>
<comment type="caution">
    <text evidence="1">The sequence shown here is derived from an EMBL/GenBank/DDBJ whole genome shotgun (WGS) entry which is preliminary data.</text>
</comment>
<evidence type="ECO:0000313" key="2">
    <source>
        <dbReference type="Proteomes" id="UP000471293"/>
    </source>
</evidence>
<sequence>MDDLVEFLVARVMAESHAYAYVVGTLGGEALLDSRLPMLDLIERLANDCKATDPTDPRPAGLTYALRVLDQAYAQRPAYQQAWRPWRFKETGPG</sequence>
<proteinExistence type="predicted"/>
<dbReference type="Proteomes" id="UP000471293">
    <property type="component" value="Unassembled WGS sequence"/>
</dbReference>
<dbReference type="InterPro" id="IPR046193">
    <property type="entry name" value="DUF6221"/>
</dbReference>
<dbReference type="AlphaFoldDB" id="A0A6N9U589"/>
<dbReference type="EMBL" id="JAAGLQ010000440">
    <property type="protein sequence ID" value="NEA17829.1"/>
    <property type="molecule type" value="Genomic_DNA"/>
</dbReference>
<accession>A0A6N9U589</accession>